<sequence length="342" mass="37547">MAYDVEQTRPRSRRRGRKAVWIVLISVAVLVIGSLTAALLYLNSLGNTYDDSVTTFEDETFPDESTRPAKDEDDDSVNILLLGSDEHGGSGETEDLPNVPQGGRSDTMMLVHIPGNRESVQVMSIPRDLWVEVPGEGEHKVNAALSLGGLPKTVETVESLFDARIDHIASVDMMGFIGLVDALDGVTVDSEYPESFTTGDDFTFEPGEQEMDSEEALSFVRHRASFPDGDLQRVRNQQAFIRGVLQETLSPSNLANPGRMQDMVSTFSPYLVVDETLDSGTVASLGWELRGGLDNIQMFTVPTGGDGYSDDGQWIFYQDEEQMAEIAEAMDADTLQEYADSL</sequence>
<evidence type="ECO:0000256" key="2">
    <source>
        <dbReference type="SAM" id="MobiDB-lite"/>
    </source>
</evidence>
<dbReference type="Pfam" id="PF03816">
    <property type="entry name" value="LytR_cpsA_psr"/>
    <property type="match status" value="1"/>
</dbReference>
<proteinExistence type="inferred from homology"/>
<dbReference type="NCBIfam" id="TIGR00350">
    <property type="entry name" value="lytR_cpsA_psr"/>
    <property type="match status" value="1"/>
</dbReference>
<feature type="domain" description="Cell envelope-related transcriptional attenuator" evidence="4">
    <location>
        <begin position="104"/>
        <end position="248"/>
    </location>
</feature>
<keyword evidence="3" id="KW-1133">Transmembrane helix</keyword>
<gene>
    <name evidence="5" type="ORF">H9871_03480</name>
</gene>
<evidence type="ECO:0000313" key="6">
    <source>
        <dbReference type="Proteomes" id="UP000824151"/>
    </source>
</evidence>
<evidence type="ECO:0000313" key="5">
    <source>
        <dbReference type="EMBL" id="HIW99184.1"/>
    </source>
</evidence>
<evidence type="ECO:0000256" key="3">
    <source>
        <dbReference type="SAM" id="Phobius"/>
    </source>
</evidence>
<dbReference type="PANTHER" id="PTHR33392:SF6">
    <property type="entry name" value="POLYISOPRENYL-TEICHOIC ACID--PEPTIDOGLYCAN TEICHOIC ACID TRANSFERASE TAGU"/>
    <property type="match status" value="1"/>
</dbReference>
<comment type="caution">
    <text evidence="5">The sequence shown here is derived from an EMBL/GenBank/DDBJ whole genome shotgun (WGS) entry which is preliminary data.</text>
</comment>
<keyword evidence="3" id="KW-0472">Membrane</keyword>
<evidence type="ECO:0000259" key="4">
    <source>
        <dbReference type="Pfam" id="PF03816"/>
    </source>
</evidence>
<dbReference type="InterPro" id="IPR004474">
    <property type="entry name" value="LytR_CpsA_psr"/>
</dbReference>
<dbReference type="EMBL" id="DXGD01000126">
    <property type="protein sequence ID" value="HIW99184.1"/>
    <property type="molecule type" value="Genomic_DNA"/>
</dbReference>
<accession>A0A9D1S133</accession>
<comment type="similarity">
    <text evidence="1">Belongs to the LytR/CpsA/Psr (LCP) family.</text>
</comment>
<feature type="region of interest" description="Disordered" evidence="2">
    <location>
        <begin position="82"/>
        <end position="104"/>
    </location>
</feature>
<feature type="transmembrane region" description="Helical" evidence="3">
    <location>
        <begin position="20"/>
        <end position="42"/>
    </location>
</feature>
<dbReference type="Proteomes" id="UP000824151">
    <property type="component" value="Unassembled WGS sequence"/>
</dbReference>
<keyword evidence="3" id="KW-0812">Transmembrane</keyword>
<evidence type="ECO:0000256" key="1">
    <source>
        <dbReference type="ARBA" id="ARBA00006068"/>
    </source>
</evidence>
<reference evidence="5" key="2">
    <citation type="submission" date="2021-04" db="EMBL/GenBank/DDBJ databases">
        <authorList>
            <person name="Gilroy R."/>
        </authorList>
    </citation>
    <scope>NUCLEOTIDE SEQUENCE</scope>
    <source>
        <strain evidence="5">ChiHejej3B27-3195</strain>
    </source>
</reference>
<dbReference type="AlphaFoldDB" id="A0A9D1S133"/>
<reference evidence="5" key="1">
    <citation type="journal article" date="2021" name="PeerJ">
        <title>Extensive microbial diversity within the chicken gut microbiome revealed by metagenomics and culture.</title>
        <authorList>
            <person name="Gilroy R."/>
            <person name="Ravi A."/>
            <person name="Getino M."/>
            <person name="Pursley I."/>
            <person name="Horton D.L."/>
            <person name="Alikhan N.F."/>
            <person name="Baker D."/>
            <person name="Gharbi K."/>
            <person name="Hall N."/>
            <person name="Watson M."/>
            <person name="Adriaenssens E.M."/>
            <person name="Foster-Nyarko E."/>
            <person name="Jarju S."/>
            <person name="Secka A."/>
            <person name="Antonio M."/>
            <person name="Oren A."/>
            <person name="Chaudhuri R.R."/>
            <person name="La Ragione R."/>
            <person name="Hildebrand F."/>
            <person name="Pallen M.J."/>
        </authorList>
    </citation>
    <scope>NUCLEOTIDE SEQUENCE</scope>
    <source>
        <strain evidence="5">ChiHejej3B27-3195</strain>
    </source>
</reference>
<protein>
    <submittedName>
        <fullName evidence="5">LCP family protein</fullName>
    </submittedName>
</protein>
<dbReference type="PANTHER" id="PTHR33392">
    <property type="entry name" value="POLYISOPRENYL-TEICHOIC ACID--PEPTIDOGLYCAN TEICHOIC ACID TRANSFERASE TAGU"/>
    <property type="match status" value="1"/>
</dbReference>
<name>A0A9D1S133_9MICC</name>
<dbReference type="Gene3D" id="3.40.630.190">
    <property type="entry name" value="LCP protein"/>
    <property type="match status" value="1"/>
</dbReference>
<organism evidence="5 6">
    <name type="scientific">Candidatus Nesterenkonia stercoripullorum</name>
    <dbReference type="NCBI Taxonomy" id="2838701"/>
    <lineage>
        <taxon>Bacteria</taxon>
        <taxon>Bacillati</taxon>
        <taxon>Actinomycetota</taxon>
        <taxon>Actinomycetes</taxon>
        <taxon>Micrococcales</taxon>
        <taxon>Micrococcaceae</taxon>
        <taxon>Nesterenkonia</taxon>
    </lineage>
</organism>
<dbReference type="InterPro" id="IPR050922">
    <property type="entry name" value="LytR/CpsA/Psr_CW_biosynth"/>
</dbReference>